<gene>
    <name evidence="1" type="ORF">L0C25_23445</name>
</gene>
<name>A0AA46YKE8_9ACTN</name>
<sequence length="190" mass="20142">MGFWSSIMGRSKPPAADLDALFAVPNAALTLEAGGGFLPTGSGAVCYRASEGAAFGTTQSDVVELLDADGGPKVERSEDSYGFTWLLCQQRPDDVSGLVTDLHAINTSLQDNGFGTALLCSLVNFTGADGKPLALVYLYKQGTFYPFAPLGPNKRDNSVELQVRGLIENDVPLEKDLQRWLGVWGAPGLG</sequence>
<proteinExistence type="predicted"/>
<protein>
    <submittedName>
        <fullName evidence="1">Uncharacterized protein</fullName>
    </submittedName>
</protein>
<dbReference type="Pfam" id="PF22742">
    <property type="entry name" value="PspAB"/>
    <property type="match status" value="1"/>
</dbReference>
<dbReference type="KEGG" id="sgrg:L0C25_23445"/>
<dbReference type="EMBL" id="CP094970">
    <property type="protein sequence ID" value="UYM05427.1"/>
    <property type="molecule type" value="Genomic_DNA"/>
</dbReference>
<keyword evidence="2" id="KW-1185">Reference proteome</keyword>
<accession>A0AA46YKE8</accession>
<dbReference type="Proteomes" id="UP001164390">
    <property type="component" value="Chromosome"/>
</dbReference>
<dbReference type="AlphaFoldDB" id="A0AA46YKE8"/>
<dbReference type="RefSeq" id="WP_271634262.1">
    <property type="nucleotide sequence ID" value="NZ_CP094970.1"/>
</dbReference>
<evidence type="ECO:0000313" key="1">
    <source>
        <dbReference type="EMBL" id="UYM05427.1"/>
    </source>
</evidence>
<reference evidence="1" key="1">
    <citation type="submission" date="2022-01" db="EMBL/GenBank/DDBJ databases">
        <title>Nocardioidaceae gen. sp. A5X3R13.</title>
        <authorList>
            <person name="Lopez Marin M.A."/>
            <person name="Uhlik O."/>
        </authorList>
    </citation>
    <scope>NUCLEOTIDE SEQUENCE</scope>
    <source>
        <strain evidence="1">A5X3R13</strain>
    </source>
</reference>
<dbReference type="InterPro" id="IPR054383">
    <property type="entry name" value="PspAB-like"/>
</dbReference>
<organism evidence="1 2">
    <name type="scientific">Solicola gregarius</name>
    <dbReference type="NCBI Taxonomy" id="2908642"/>
    <lineage>
        <taxon>Bacteria</taxon>
        <taxon>Bacillati</taxon>
        <taxon>Actinomycetota</taxon>
        <taxon>Actinomycetes</taxon>
        <taxon>Propionibacteriales</taxon>
        <taxon>Nocardioidaceae</taxon>
        <taxon>Solicola</taxon>
    </lineage>
</organism>
<evidence type="ECO:0000313" key="2">
    <source>
        <dbReference type="Proteomes" id="UP001164390"/>
    </source>
</evidence>